<dbReference type="Pfam" id="PF00512">
    <property type="entry name" value="HisKA"/>
    <property type="match status" value="1"/>
</dbReference>
<dbReference type="Gene3D" id="3.30.565.10">
    <property type="entry name" value="Histidine kinase-like ATPase, C-terminal domain"/>
    <property type="match status" value="1"/>
</dbReference>
<dbReference type="FunFam" id="1.10.287.130:FF:000008">
    <property type="entry name" value="Two-component sensor histidine kinase"/>
    <property type="match status" value="1"/>
</dbReference>
<evidence type="ECO:0000256" key="2">
    <source>
        <dbReference type="ARBA" id="ARBA00004236"/>
    </source>
</evidence>
<comment type="catalytic activity">
    <reaction evidence="1">
        <text>ATP + protein L-histidine = ADP + protein N-phospho-L-histidine.</text>
        <dbReference type="EC" id="2.7.13.3"/>
    </reaction>
</comment>
<reference evidence="14" key="1">
    <citation type="submission" date="2020-01" db="EMBL/GenBank/DDBJ databases">
        <authorList>
            <person name="Rat A."/>
        </authorList>
    </citation>
    <scope>NUCLEOTIDE SEQUENCE</scope>
    <source>
        <strain evidence="14">LMG 28251</strain>
    </source>
</reference>
<gene>
    <name evidence="14" type="ORF">GXW79_20070</name>
</gene>
<evidence type="ECO:0000256" key="12">
    <source>
        <dbReference type="SAM" id="Phobius"/>
    </source>
</evidence>
<dbReference type="PRINTS" id="PR00344">
    <property type="entry name" value="BCTRLSENSOR"/>
</dbReference>
<comment type="subcellular location">
    <subcellularLocation>
        <location evidence="2">Cell membrane</location>
    </subcellularLocation>
</comment>
<feature type="domain" description="Histidine kinase" evidence="13">
    <location>
        <begin position="222"/>
        <end position="440"/>
    </location>
</feature>
<feature type="transmembrane region" description="Helical" evidence="12">
    <location>
        <begin position="27"/>
        <end position="47"/>
    </location>
</feature>
<dbReference type="CDD" id="cd00082">
    <property type="entry name" value="HisKA"/>
    <property type="match status" value="1"/>
</dbReference>
<evidence type="ECO:0000256" key="3">
    <source>
        <dbReference type="ARBA" id="ARBA00012438"/>
    </source>
</evidence>
<dbReference type="SUPFAM" id="SSF55874">
    <property type="entry name" value="ATPase domain of HSP90 chaperone/DNA topoisomerase II/histidine kinase"/>
    <property type="match status" value="1"/>
</dbReference>
<dbReference type="GO" id="GO:0016036">
    <property type="term" value="P:cellular response to phosphate starvation"/>
    <property type="evidence" value="ECO:0007669"/>
    <property type="project" value="TreeGrafter"/>
</dbReference>
<dbReference type="InterPro" id="IPR004358">
    <property type="entry name" value="Sig_transdc_His_kin-like_C"/>
</dbReference>
<dbReference type="EC" id="2.7.13.3" evidence="3"/>
<accession>A0AAF1K1J5</accession>
<dbReference type="Pfam" id="PF13188">
    <property type="entry name" value="PAS_8"/>
    <property type="match status" value="1"/>
</dbReference>
<dbReference type="Pfam" id="PF02518">
    <property type="entry name" value="HATPase_c"/>
    <property type="match status" value="1"/>
</dbReference>
<dbReference type="InterPro" id="IPR000014">
    <property type="entry name" value="PAS"/>
</dbReference>
<evidence type="ECO:0000256" key="8">
    <source>
        <dbReference type="ARBA" id="ARBA00022777"/>
    </source>
</evidence>
<dbReference type="InterPro" id="IPR005467">
    <property type="entry name" value="His_kinase_dom"/>
</dbReference>
<evidence type="ECO:0000256" key="9">
    <source>
        <dbReference type="ARBA" id="ARBA00022840"/>
    </source>
</evidence>
<dbReference type="PROSITE" id="PS50109">
    <property type="entry name" value="HIS_KIN"/>
    <property type="match status" value="1"/>
</dbReference>
<name>A0AAF1K1J5_9PROT</name>
<proteinExistence type="predicted"/>
<keyword evidence="15" id="KW-1185">Reference proteome</keyword>
<dbReference type="FunFam" id="3.30.565.10:FF:000006">
    <property type="entry name" value="Sensor histidine kinase WalK"/>
    <property type="match status" value="1"/>
</dbReference>
<evidence type="ECO:0000313" key="14">
    <source>
        <dbReference type="EMBL" id="MBR0657383.1"/>
    </source>
</evidence>
<evidence type="ECO:0000256" key="11">
    <source>
        <dbReference type="ARBA" id="ARBA00023136"/>
    </source>
</evidence>
<evidence type="ECO:0000256" key="5">
    <source>
        <dbReference type="ARBA" id="ARBA00022553"/>
    </source>
</evidence>
<dbReference type="PANTHER" id="PTHR45453:SF1">
    <property type="entry name" value="PHOSPHATE REGULON SENSOR PROTEIN PHOR"/>
    <property type="match status" value="1"/>
</dbReference>
<organism evidence="14 15">
    <name type="scientific">Plastoroseomonas arctica</name>
    <dbReference type="NCBI Taxonomy" id="1509237"/>
    <lineage>
        <taxon>Bacteria</taxon>
        <taxon>Pseudomonadati</taxon>
        <taxon>Pseudomonadota</taxon>
        <taxon>Alphaproteobacteria</taxon>
        <taxon>Acetobacterales</taxon>
        <taxon>Acetobacteraceae</taxon>
        <taxon>Plastoroseomonas</taxon>
    </lineage>
</organism>
<keyword evidence="7" id="KW-0547">Nucleotide-binding</keyword>
<sequence>MVGGLPVAAVAALVASGQANPVPGIYAMVVIAVSAMAVSRIWLGNLLRLGERLRGASNDTAQPLVLDDTPLLPAVREVADGVTRLTRSLAERGALVERLRRSDATIIEALPDPLLVLAENRTLLRANGAARALLGLSGAPRGGDAAALLRHPVLADAVDQALRDGAPHAADIMLPVPIPRDIAAQVIPMNPPLADGGRLMLVLADRTRERAVERMRADFVANASHELRTPLASLIGFIETLRGPAEDDAVARTRFLGIMAEQAERMRNLIDDLLGLSRIELTEHQAPTGSADIAAIARAEADAMAPILAGRRASLRVEAPEAALARPADAEQIAQIIRNLLENAIRHGREGGEVALTITHGPRKGVTLTVQDDGIGIAKEHIPRLTERFYRVDKGRSRNAGGTGLGLAIVKHIVIRHRGQLNIESQEGVGSRFSVWLPAD</sequence>
<dbReference type="InterPro" id="IPR003594">
    <property type="entry name" value="HATPase_dom"/>
</dbReference>
<dbReference type="InterPro" id="IPR003661">
    <property type="entry name" value="HisK_dim/P_dom"/>
</dbReference>
<dbReference type="GO" id="GO:0000155">
    <property type="term" value="F:phosphorelay sensor kinase activity"/>
    <property type="evidence" value="ECO:0007669"/>
    <property type="project" value="InterPro"/>
</dbReference>
<dbReference type="GO" id="GO:0005886">
    <property type="term" value="C:plasma membrane"/>
    <property type="evidence" value="ECO:0007669"/>
    <property type="project" value="UniProtKB-SubCell"/>
</dbReference>
<dbReference type="GO" id="GO:0005524">
    <property type="term" value="F:ATP binding"/>
    <property type="evidence" value="ECO:0007669"/>
    <property type="project" value="UniProtKB-KW"/>
</dbReference>
<evidence type="ECO:0000256" key="4">
    <source>
        <dbReference type="ARBA" id="ARBA00022475"/>
    </source>
</evidence>
<dbReference type="SMART" id="SM00388">
    <property type="entry name" value="HisKA"/>
    <property type="match status" value="1"/>
</dbReference>
<dbReference type="Gene3D" id="1.10.287.130">
    <property type="match status" value="1"/>
</dbReference>
<evidence type="ECO:0000256" key="1">
    <source>
        <dbReference type="ARBA" id="ARBA00000085"/>
    </source>
</evidence>
<dbReference type="InterPro" id="IPR035965">
    <property type="entry name" value="PAS-like_dom_sf"/>
</dbReference>
<keyword evidence="12" id="KW-1133">Transmembrane helix</keyword>
<dbReference type="Proteomes" id="UP001196068">
    <property type="component" value="Unassembled WGS sequence"/>
</dbReference>
<dbReference type="InterPro" id="IPR036097">
    <property type="entry name" value="HisK_dim/P_sf"/>
</dbReference>
<keyword evidence="5" id="KW-0597">Phosphoprotein</keyword>
<comment type="caution">
    <text evidence="14">The sequence shown here is derived from an EMBL/GenBank/DDBJ whole genome shotgun (WGS) entry which is preliminary data.</text>
</comment>
<evidence type="ECO:0000259" key="13">
    <source>
        <dbReference type="PROSITE" id="PS50109"/>
    </source>
</evidence>
<keyword evidence="10" id="KW-0902">Two-component regulatory system</keyword>
<evidence type="ECO:0000256" key="10">
    <source>
        <dbReference type="ARBA" id="ARBA00023012"/>
    </source>
</evidence>
<keyword evidence="11 12" id="KW-0472">Membrane</keyword>
<keyword evidence="8 14" id="KW-0418">Kinase</keyword>
<dbReference type="GO" id="GO:0004721">
    <property type="term" value="F:phosphoprotein phosphatase activity"/>
    <property type="evidence" value="ECO:0007669"/>
    <property type="project" value="TreeGrafter"/>
</dbReference>
<keyword evidence="4" id="KW-1003">Cell membrane</keyword>
<keyword evidence="6" id="KW-0808">Transferase</keyword>
<dbReference type="AlphaFoldDB" id="A0AAF1K1J5"/>
<dbReference type="SUPFAM" id="SSF47384">
    <property type="entry name" value="Homodimeric domain of signal transducing histidine kinase"/>
    <property type="match status" value="1"/>
</dbReference>
<dbReference type="InterPro" id="IPR036890">
    <property type="entry name" value="HATPase_C_sf"/>
</dbReference>
<dbReference type="PANTHER" id="PTHR45453">
    <property type="entry name" value="PHOSPHATE REGULON SENSOR PROTEIN PHOR"/>
    <property type="match status" value="1"/>
</dbReference>
<evidence type="ECO:0000256" key="7">
    <source>
        <dbReference type="ARBA" id="ARBA00022741"/>
    </source>
</evidence>
<dbReference type="SMART" id="SM00387">
    <property type="entry name" value="HATPase_c"/>
    <property type="match status" value="1"/>
</dbReference>
<dbReference type="EMBL" id="JAAEDH010000033">
    <property type="protein sequence ID" value="MBR0657383.1"/>
    <property type="molecule type" value="Genomic_DNA"/>
</dbReference>
<dbReference type="SUPFAM" id="SSF55785">
    <property type="entry name" value="PYP-like sensor domain (PAS domain)"/>
    <property type="match status" value="1"/>
</dbReference>
<keyword evidence="12" id="KW-0812">Transmembrane</keyword>
<reference evidence="14" key="2">
    <citation type="journal article" date="2021" name="Syst. Appl. Microbiol.">
        <title>Roseomonas hellenica sp. nov., isolated from roots of wild-growing Alkanna tinctoria.</title>
        <authorList>
            <person name="Rat A."/>
            <person name="Naranjo H.D."/>
            <person name="Lebbe L."/>
            <person name="Cnockaert M."/>
            <person name="Krigas N."/>
            <person name="Grigoriadou K."/>
            <person name="Maloupa E."/>
            <person name="Willems A."/>
        </authorList>
    </citation>
    <scope>NUCLEOTIDE SEQUENCE</scope>
    <source>
        <strain evidence="14">LMG 28251</strain>
    </source>
</reference>
<protein>
    <recommendedName>
        <fullName evidence="3">histidine kinase</fullName>
        <ecNumber evidence="3">2.7.13.3</ecNumber>
    </recommendedName>
</protein>
<evidence type="ECO:0000313" key="15">
    <source>
        <dbReference type="Proteomes" id="UP001196068"/>
    </source>
</evidence>
<dbReference type="InterPro" id="IPR050351">
    <property type="entry name" value="BphY/WalK/GraS-like"/>
</dbReference>
<keyword evidence="9" id="KW-0067">ATP-binding</keyword>
<evidence type="ECO:0000256" key="6">
    <source>
        <dbReference type="ARBA" id="ARBA00022679"/>
    </source>
</evidence>